<proteinExistence type="predicted"/>
<reference evidence="2 3" key="1">
    <citation type="submission" date="2017-12" db="EMBL/GenBank/DDBJ databases">
        <title>Comparative genomics of Botrytis spp.</title>
        <authorList>
            <person name="Valero-Jimenez C.A."/>
            <person name="Tapia P."/>
            <person name="Veloso J."/>
            <person name="Silva-Moreno E."/>
            <person name="Staats M."/>
            <person name="Valdes J.H."/>
            <person name="Van Kan J.A.L."/>
        </authorList>
    </citation>
    <scope>NUCLEOTIDE SEQUENCE [LARGE SCALE GENOMIC DNA]</scope>
    <source>
        <strain evidence="2 3">Bt9001</strain>
    </source>
</reference>
<dbReference type="AlphaFoldDB" id="A0A4Z1ESF1"/>
<feature type="compositionally biased region" description="Acidic residues" evidence="1">
    <location>
        <begin position="83"/>
        <end position="92"/>
    </location>
</feature>
<accession>A0A4Z1ESF1</accession>
<feature type="compositionally biased region" description="Basic residues" evidence="1">
    <location>
        <begin position="300"/>
        <end position="317"/>
    </location>
</feature>
<feature type="region of interest" description="Disordered" evidence="1">
    <location>
        <begin position="289"/>
        <end position="328"/>
    </location>
</feature>
<protein>
    <submittedName>
        <fullName evidence="2">Uncharacterized protein</fullName>
    </submittedName>
</protein>
<organism evidence="2 3">
    <name type="scientific">Botrytis tulipae</name>
    <dbReference type="NCBI Taxonomy" id="87230"/>
    <lineage>
        <taxon>Eukaryota</taxon>
        <taxon>Fungi</taxon>
        <taxon>Dikarya</taxon>
        <taxon>Ascomycota</taxon>
        <taxon>Pezizomycotina</taxon>
        <taxon>Leotiomycetes</taxon>
        <taxon>Helotiales</taxon>
        <taxon>Sclerotiniaceae</taxon>
        <taxon>Botrytis</taxon>
    </lineage>
</organism>
<evidence type="ECO:0000256" key="1">
    <source>
        <dbReference type="SAM" id="MobiDB-lite"/>
    </source>
</evidence>
<feature type="region of interest" description="Disordered" evidence="1">
    <location>
        <begin position="48"/>
        <end position="118"/>
    </location>
</feature>
<evidence type="ECO:0000313" key="2">
    <source>
        <dbReference type="EMBL" id="TGO14369.1"/>
    </source>
</evidence>
<sequence length="328" mass="36458">MSQFSSNEKELFPVPNYTILAEQLGLPSYASAQGVWKRLTDELKEGAKGDLKIRDPQADKKKKKSAVQQCEEDSTVKKRAAEESDTIADDSESSPTKRSKIKAGTRTTRLESAHGNKQWKTTENKGIGELYRWSDFLGKTHRDLQGQLKNYLILDAKLLFPISFPTPRPSIPYISFDPITITSDNKPSNQIRTNQLNMSASPSVEDLKMLIAVLVQCAPDNKPLPRPDHLRLAEAVGLRDRVASKHRWSNLMKKFRDGDFGDMEGLIASKEPNEAAARKRPVVEVPVGGYMDESAPSPTKKVKGVQKAGKGKGKQKKAVKEETGEDEV</sequence>
<gene>
    <name evidence="2" type="ORF">BTUL_0054g00380</name>
</gene>
<dbReference type="Proteomes" id="UP000297777">
    <property type="component" value="Unassembled WGS sequence"/>
</dbReference>
<dbReference type="EMBL" id="PQXH01000054">
    <property type="protein sequence ID" value="TGO14369.1"/>
    <property type="molecule type" value="Genomic_DNA"/>
</dbReference>
<comment type="caution">
    <text evidence="2">The sequence shown here is derived from an EMBL/GenBank/DDBJ whole genome shotgun (WGS) entry which is preliminary data.</text>
</comment>
<keyword evidence="3" id="KW-1185">Reference proteome</keyword>
<evidence type="ECO:0000313" key="3">
    <source>
        <dbReference type="Proteomes" id="UP000297777"/>
    </source>
</evidence>
<name>A0A4Z1ESF1_9HELO</name>
<dbReference type="OrthoDB" id="3546727at2759"/>
<feature type="compositionally biased region" description="Basic and acidic residues" evidence="1">
    <location>
        <begin position="48"/>
        <end position="59"/>
    </location>
</feature>